<feature type="coiled-coil region" evidence="1">
    <location>
        <begin position="341"/>
        <end position="402"/>
    </location>
</feature>
<dbReference type="InterPro" id="IPR027417">
    <property type="entry name" value="P-loop_NTPase"/>
</dbReference>
<protein>
    <submittedName>
        <fullName evidence="3">AAA family ATPase</fullName>
    </submittedName>
</protein>
<dbReference type="Proteomes" id="UP001222118">
    <property type="component" value="Chromosome"/>
</dbReference>
<reference evidence="3 4" key="1">
    <citation type="submission" date="2023-02" db="EMBL/GenBank/DDBJ databases">
        <title>Devosia chondri sp. nov., isolated from the phycosphere of marine algae.</title>
        <authorList>
            <person name="Kim J.M."/>
            <person name="Lee J.K."/>
            <person name="Choi B.J."/>
            <person name="Bayburt H."/>
            <person name="Jeon C.O."/>
        </authorList>
    </citation>
    <scope>NUCLEOTIDE SEQUENCE [LARGE SCALE GENOMIC DNA]</scope>
    <source>
        <strain evidence="3 4">G2-5</strain>
    </source>
</reference>
<sequence length="746" mass="82426">MLHKFKSIEEIGRFSKLTHKAEPFTRLSLIFGRNGYGKSTLCSILRSATDGQANHISMRRRLGAIRDSRVETSWASGTTYAYSAGRWNACPGKIYIFDQEYVSKNLHVGDSVTRENKRSLLPVVLGDDGVALSEKVISLDKEQRAVSEKQKVQEQIILARCRSLDASKVLAFCKAIIPENLTDKINDWEKRVQLAKQAAVVKQKPNPSTLELEGLEVVVELLSETIDGLGENTAQRVAHHLAIHDLGLRAHNWLEYGSAHAPQDSCPFCDQDTRGNDLVAAYKSFFSDEFKNYKARIDSLTGVLAGLGKFGALVHANDVEFAYWADLCNLSVTPTLVADEIEMVREGLDKLKALAEAKQRNPLEIVEMGTDGPAIHNAVGVLIAYNEKVAAANAVIDQARADTTAIDIAQTEIMLAKWHALAERAVDPVKAAVEEYLSADDTLRTIRTDKAAAQKALTSYTAATMTARQTAVNSLLFDFGASFRIVDAKTNFVGRDPNTEFAIEIGARKVKAGDRSDIEPSFKTVLSAGDKTTLALAFFIAQVNADLKLADAVVVFDDPFNSQDLDRQFQTTSHIRSIGASACQTIVMSHDPRFLNLIEKNADQLAVRTFQLQCSDSGEGSITQWRIADELKSLYLQQSEMIREYASHQKILKGQTLNSIKQAIRPFLEDYLRLRFPGRFPARAQIFEMAQSIQNAGRDDPLSHSTTNLFALNEYTRSNMHGGGDAPVPNELRTHCQKVVAIVGSY</sequence>
<dbReference type="EMBL" id="CP118247">
    <property type="protein sequence ID" value="WDR06579.1"/>
    <property type="molecule type" value="Genomic_DNA"/>
</dbReference>
<gene>
    <name evidence="3" type="ORF">PSQ90_03700</name>
</gene>
<feature type="domain" description="Protein CR006 P-loop" evidence="2">
    <location>
        <begin position="14"/>
        <end position="154"/>
    </location>
</feature>
<evidence type="ECO:0000259" key="2">
    <source>
        <dbReference type="Pfam" id="PF13166"/>
    </source>
</evidence>
<dbReference type="SUPFAM" id="SSF52540">
    <property type="entry name" value="P-loop containing nucleoside triphosphate hydrolases"/>
    <property type="match status" value="1"/>
</dbReference>
<keyword evidence="4" id="KW-1185">Reference proteome</keyword>
<dbReference type="Pfam" id="PF13166">
    <property type="entry name" value="AAA_13"/>
    <property type="match status" value="2"/>
</dbReference>
<evidence type="ECO:0000313" key="3">
    <source>
        <dbReference type="EMBL" id="WDR06579.1"/>
    </source>
</evidence>
<dbReference type="Gene3D" id="3.40.50.300">
    <property type="entry name" value="P-loop containing nucleotide triphosphate hydrolases"/>
    <property type="match status" value="1"/>
</dbReference>
<accession>A0ABY7Z0A4</accession>
<dbReference type="InterPro" id="IPR026866">
    <property type="entry name" value="CR006_AAA"/>
</dbReference>
<keyword evidence="1" id="KW-0175">Coiled coil</keyword>
<dbReference type="PANTHER" id="PTHR32182:SF0">
    <property type="entry name" value="DNA REPLICATION AND REPAIR PROTEIN RECF"/>
    <property type="match status" value="1"/>
</dbReference>
<dbReference type="RefSeq" id="WP_282212092.1">
    <property type="nucleotide sequence ID" value="NZ_CP118247.1"/>
</dbReference>
<organism evidence="3 4">
    <name type="scientific">Devosia rhodophyticola</name>
    <dbReference type="NCBI Taxonomy" id="3026423"/>
    <lineage>
        <taxon>Bacteria</taxon>
        <taxon>Pseudomonadati</taxon>
        <taxon>Pseudomonadota</taxon>
        <taxon>Alphaproteobacteria</taxon>
        <taxon>Hyphomicrobiales</taxon>
        <taxon>Devosiaceae</taxon>
        <taxon>Devosia</taxon>
    </lineage>
</organism>
<name>A0ABY7Z0A4_9HYPH</name>
<proteinExistence type="predicted"/>
<dbReference type="PANTHER" id="PTHR32182">
    <property type="entry name" value="DNA REPLICATION AND REPAIR PROTEIN RECF"/>
    <property type="match status" value="1"/>
</dbReference>
<evidence type="ECO:0000313" key="4">
    <source>
        <dbReference type="Proteomes" id="UP001222118"/>
    </source>
</evidence>
<evidence type="ECO:0000256" key="1">
    <source>
        <dbReference type="SAM" id="Coils"/>
    </source>
</evidence>
<feature type="domain" description="Protein CR006 P-loop" evidence="2">
    <location>
        <begin position="248"/>
        <end position="690"/>
    </location>
</feature>